<evidence type="ECO:0000313" key="8">
    <source>
        <dbReference type="Proteomes" id="UP000233293"/>
    </source>
</evidence>
<name>A0A2N3PPN7_9PROT</name>
<dbReference type="CDD" id="cd10554">
    <property type="entry name" value="HycB_like"/>
    <property type="match status" value="1"/>
</dbReference>
<feature type="domain" description="4Fe-4S ferredoxin-type" evidence="6">
    <location>
        <begin position="2"/>
        <end position="33"/>
    </location>
</feature>
<evidence type="ECO:0000259" key="6">
    <source>
        <dbReference type="PROSITE" id="PS51379"/>
    </source>
</evidence>
<dbReference type="EMBL" id="PIUM01000033">
    <property type="protein sequence ID" value="PKU22373.1"/>
    <property type="molecule type" value="Genomic_DNA"/>
</dbReference>
<dbReference type="Gene3D" id="3.30.70.20">
    <property type="match status" value="2"/>
</dbReference>
<evidence type="ECO:0000256" key="1">
    <source>
        <dbReference type="ARBA" id="ARBA00022485"/>
    </source>
</evidence>
<dbReference type="Proteomes" id="UP000233293">
    <property type="component" value="Unassembled WGS sequence"/>
</dbReference>
<dbReference type="OrthoDB" id="9779457at2"/>
<evidence type="ECO:0000313" key="7">
    <source>
        <dbReference type="EMBL" id="PKU22373.1"/>
    </source>
</evidence>
<dbReference type="RefSeq" id="WP_101252820.1">
    <property type="nucleotide sequence ID" value="NZ_PIUM01000033.1"/>
</dbReference>
<dbReference type="SUPFAM" id="SSF54862">
    <property type="entry name" value="4Fe-4S ferredoxins"/>
    <property type="match status" value="1"/>
</dbReference>
<dbReference type="GO" id="GO:0046872">
    <property type="term" value="F:metal ion binding"/>
    <property type="evidence" value="ECO:0007669"/>
    <property type="project" value="UniProtKB-KW"/>
</dbReference>
<evidence type="ECO:0000256" key="5">
    <source>
        <dbReference type="ARBA" id="ARBA00023014"/>
    </source>
</evidence>
<keyword evidence="1" id="KW-0004">4Fe-4S</keyword>
<keyword evidence="8" id="KW-1185">Reference proteome</keyword>
<dbReference type="Pfam" id="PF12800">
    <property type="entry name" value="Fer4_4"/>
    <property type="match status" value="1"/>
</dbReference>
<dbReference type="InterPro" id="IPR050294">
    <property type="entry name" value="RnfB_subfamily"/>
</dbReference>
<keyword evidence="4" id="KW-0408">Iron</keyword>
<dbReference type="InterPro" id="IPR017900">
    <property type="entry name" value="4Fe4S_Fe_S_CS"/>
</dbReference>
<dbReference type="AlphaFoldDB" id="A0A2N3PPN7"/>
<dbReference type="PANTHER" id="PTHR42859">
    <property type="entry name" value="OXIDOREDUCTASE"/>
    <property type="match status" value="1"/>
</dbReference>
<organism evidence="7 8">
    <name type="scientific">Telmatospirillum siberiense</name>
    <dbReference type="NCBI Taxonomy" id="382514"/>
    <lineage>
        <taxon>Bacteria</taxon>
        <taxon>Pseudomonadati</taxon>
        <taxon>Pseudomonadota</taxon>
        <taxon>Alphaproteobacteria</taxon>
        <taxon>Rhodospirillales</taxon>
        <taxon>Rhodospirillaceae</taxon>
        <taxon>Telmatospirillum</taxon>
    </lineage>
</organism>
<keyword evidence="2" id="KW-0479">Metal-binding</keyword>
<sequence>MNRFVFADPMKCIGCHTCEIACVVAHAGGASGETPWAQDFMPRLRVVKSDRVSAPILCHHCEDAPCARVCPNGAIVYRNSSVQVIQDRCIGCKTCMLACPFGAMSVVTVAAQESSSGRRIKTEARKCDLCDGREEGPACVSVCPTKALDVIDQAMMDASLRKRRISSVTTVLV</sequence>
<feature type="domain" description="4Fe-4S ferredoxin-type" evidence="6">
    <location>
        <begin position="80"/>
        <end position="109"/>
    </location>
</feature>
<evidence type="ECO:0000256" key="3">
    <source>
        <dbReference type="ARBA" id="ARBA00022737"/>
    </source>
</evidence>
<dbReference type="PROSITE" id="PS00198">
    <property type="entry name" value="4FE4S_FER_1"/>
    <property type="match status" value="1"/>
</dbReference>
<reference evidence="8" key="1">
    <citation type="submission" date="2017-12" db="EMBL/GenBank/DDBJ databases">
        <title>Draft genome sequence of Telmatospirillum siberiense 26-4b1T, an acidotolerant peatland alphaproteobacterium potentially involved in sulfur cycling.</title>
        <authorList>
            <person name="Hausmann B."/>
            <person name="Pjevac P."/>
            <person name="Schreck K."/>
            <person name="Herbold C.W."/>
            <person name="Daims H."/>
            <person name="Wagner M."/>
            <person name="Pester M."/>
            <person name="Loy A."/>
        </authorList>
    </citation>
    <scope>NUCLEOTIDE SEQUENCE [LARGE SCALE GENOMIC DNA]</scope>
    <source>
        <strain evidence="8">26-4b1</strain>
    </source>
</reference>
<keyword evidence="3" id="KW-0677">Repeat</keyword>
<protein>
    <submittedName>
        <fullName evidence="7">Effector protein</fullName>
    </submittedName>
</protein>
<dbReference type="PANTHER" id="PTHR42859:SF17">
    <property type="entry name" value="ELECTRON TRANSPORT PROTEIN HYDN-RELATED"/>
    <property type="match status" value="1"/>
</dbReference>
<accession>A0A2N3PPN7</accession>
<feature type="domain" description="4Fe-4S ferredoxin-type" evidence="6">
    <location>
        <begin position="118"/>
        <end position="153"/>
    </location>
</feature>
<dbReference type="Pfam" id="PF13247">
    <property type="entry name" value="Fer4_11"/>
    <property type="match status" value="1"/>
</dbReference>
<dbReference type="GO" id="GO:0051539">
    <property type="term" value="F:4 iron, 4 sulfur cluster binding"/>
    <property type="evidence" value="ECO:0007669"/>
    <property type="project" value="UniProtKB-KW"/>
</dbReference>
<dbReference type="InterPro" id="IPR017896">
    <property type="entry name" value="4Fe4S_Fe-S-bd"/>
</dbReference>
<dbReference type="PROSITE" id="PS51379">
    <property type="entry name" value="4FE4S_FER_2"/>
    <property type="match status" value="3"/>
</dbReference>
<evidence type="ECO:0000256" key="4">
    <source>
        <dbReference type="ARBA" id="ARBA00023004"/>
    </source>
</evidence>
<proteinExistence type="predicted"/>
<comment type="caution">
    <text evidence="7">The sequence shown here is derived from an EMBL/GenBank/DDBJ whole genome shotgun (WGS) entry which is preliminary data.</text>
</comment>
<keyword evidence="5" id="KW-0411">Iron-sulfur</keyword>
<evidence type="ECO:0000256" key="2">
    <source>
        <dbReference type="ARBA" id="ARBA00022723"/>
    </source>
</evidence>
<gene>
    <name evidence="7" type="ORF">CWS72_22115</name>
</gene>